<dbReference type="EMBL" id="LAZR01003755">
    <property type="protein sequence ID" value="KKN15029.1"/>
    <property type="molecule type" value="Genomic_DNA"/>
</dbReference>
<organism evidence="1">
    <name type="scientific">marine sediment metagenome</name>
    <dbReference type="NCBI Taxonomy" id="412755"/>
    <lineage>
        <taxon>unclassified sequences</taxon>
        <taxon>metagenomes</taxon>
        <taxon>ecological metagenomes</taxon>
    </lineage>
</organism>
<name>A0A0F9NAL5_9ZZZZ</name>
<protein>
    <submittedName>
        <fullName evidence="1">Uncharacterized protein</fullName>
    </submittedName>
</protein>
<accession>A0A0F9NAL5</accession>
<sequence length="45" mass="4864">QGADQHCDCFQGLEMSGEVAFVLCDYGLEDRKMSIIIPSGSGVKK</sequence>
<comment type="caution">
    <text evidence="1">The sequence shown here is derived from an EMBL/GenBank/DDBJ whole genome shotgun (WGS) entry which is preliminary data.</text>
</comment>
<evidence type="ECO:0000313" key="1">
    <source>
        <dbReference type="EMBL" id="KKN15029.1"/>
    </source>
</evidence>
<proteinExistence type="predicted"/>
<feature type="non-terminal residue" evidence="1">
    <location>
        <position position="1"/>
    </location>
</feature>
<dbReference type="AlphaFoldDB" id="A0A0F9NAL5"/>
<gene>
    <name evidence="1" type="ORF">LCGC14_0990310</name>
</gene>
<reference evidence="1" key="1">
    <citation type="journal article" date="2015" name="Nature">
        <title>Complex archaea that bridge the gap between prokaryotes and eukaryotes.</title>
        <authorList>
            <person name="Spang A."/>
            <person name="Saw J.H."/>
            <person name="Jorgensen S.L."/>
            <person name="Zaremba-Niedzwiedzka K."/>
            <person name="Martijn J."/>
            <person name="Lind A.E."/>
            <person name="van Eijk R."/>
            <person name="Schleper C."/>
            <person name="Guy L."/>
            <person name="Ettema T.J."/>
        </authorList>
    </citation>
    <scope>NUCLEOTIDE SEQUENCE</scope>
</reference>